<feature type="transmembrane region" description="Helical" evidence="4">
    <location>
        <begin position="73"/>
        <end position="92"/>
    </location>
</feature>
<protein>
    <submittedName>
        <fullName evidence="7">Uncharacterized protein</fullName>
    </submittedName>
</protein>
<feature type="chain" id="PRO_5037734214" evidence="5">
    <location>
        <begin position="17"/>
        <end position="256"/>
    </location>
</feature>
<keyword evidence="5" id="KW-0732">Signal</keyword>
<evidence type="ECO:0000313" key="6">
    <source>
        <dbReference type="Proteomes" id="UP000887566"/>
    </source>
</evidence>
<feature type="transmembrane region" description="Helical" evidence="4">
    <location>
        <begin position="40"/>
        <end position="61"/>
    </location>
</feature>
<accession>A0A914X0Y9</accession>
<evidence type="ECO:0000256" key="2">
    <source>
        <dbReference type="ARBA" id="ARBA00022989"/>
    </source>
</evidence>
<evidence type="ECO:0000313" key="7">
    <source>
        <dbReference type="WBParaSite" id="PSAMB.scaffold5569size11388.g26865.t1"/>
    </source>
</evidence>
<proteinExistence type="predicted"/>
<name>A0A914X0Y9_9BILA</name>
<feature type="transmembrane region" description="Helical" evidence="4">
    <location>
        <begin position="98"/>
        <end position="121"/>
    </location>
</feature>
<keyword evidence="6" id="KW-1185">Reference proteome</keyword>
<sequence length="256" mass="27635">MLLALLFVLLLTTVEANMSSLLTVYSLVRQADKSKAEISQANGVALTSIFWLGMATSRIFTAMCGKLLNSTKTLIFLLSLATLSSSFLAVFANGSTAVLWMGTLTLGTALGPVFPLSFCWLDQRIGLSPWASSLWLIAASFGRITGPVTTAYMMSVHGPILLPAMVVVGALLASVTFLFLQKAVKVAGHLRAVDELSRHVKDENSLRENGDAGGGLGSRYARLADEADDILEMDDFFSEDENVIHFDRSDHLQRSA</sequence>
<dbReference type="Gene3D" id="1.20.1250.20">
    <property type="entry name" value="MFS general substrate transporter like domains"/>
    <property type="match status" value="1"/>
</dbReference>
<keyword evidence="1 4" id="KW-0812">Transmembrane</keyword>
<keyword evidence="2 4" id="KW-1133">Transmembrane helix</keyword>
<evidence type="ECO:0000256" key="4">
    <source>
        <dbReference type="SAM" id="Phobius"/>
    </source>
</evidence>
<dbReference type="SUPFAM" id="SSF103473">
    <property type="entry name" value="MFS general substrate transporter"/>
    <property type="match status" value="1"/>
</dbReference>
<feature type="transmembrane region" description="Helical" evidence="4">
    <location>
        <begin position="160"/>
        <end position="180"/>
    </location>
</feature>
<evidence type="ECO:0000256" key="1">
    <source>
        <dbReference type="ARBA" id="ARBA00022692"/>
    </source>
</evidence>
<reference evidence="7" key="1">
    <citation type="submission" date="2022-11" db="UniProtKB">
        <authorList>
            <consortium name="WormBaseParasite"/>
        </authorList>
    </citation>
    <scope>IDENTIFICATION</scope>
</reference>
<keyword evidence="3 4" id="KW-0472">Membrane</keyword>
<dbReference type="Proteomes" id="UP000887566">
    <property type="component" value="Unplaced"/>
</dbReference>
<feature type="transmembrane region" description="Helical" evidence="4">
    <location>
        <begin position="133"/>
        <end position="154"/>
    </location>
</feature>
<dbReference type="AlphaFoldDB" id="A0A914X0Y9"/>
<feature type="signal peptide" evidence="5">
    <location>
        <begin position="1"/>
        <end position="16"/>
    </location>
</feature>
<evidence type="ECO:0000256" key="5">
    <source>
        <dbReference type="SAM" id="SignalP"/>
    </source>
</evidence>
<dbReference type="WBParaSite" id="PSAMB.scaffold5569size11388.g26865.t1">
    <property type="protein sequence ID" value="PSAMB.scaffold5569size11388.g26865.t1"/>
    <property type="gene ID" value="PSAMB.scaffold5569size11388.g26865"/>
</dbReference>
<dbReference type="PANTHER" id="PTHR23121">
    <property type="entry name" value="SODIUM-DEPENDENT GLUCOSE TRANSPORTER 1"/>
    <property type="match status" value="1"/>
</dbReference>
<dbReference type="PANTHER" id="PTHR23121:SF9">
    <property type="entry name" value="SODIUM-DEPENDENT GLUCOSE TRANSPORTER 1"/>
    <property type="match status" value="1"/>
</dbReference>
<evidence type="ECO:0000256" key="3">
    <source>
        <dbReference type="ARBA" id="ARBA00023136"/>
    </source>
</evidence>
<dbReference type="InterPro" id="IPR036259">
    <property type="entry name" value="MFS_trans_sf"/>
</dbReference>
<organism evidence="6 7">
    <name type="scientific">Plectus sambesii</name>
    <dbReference type="NCBI Taxonomy" id="2011161"/>
    <lineage>
        <taxon>Eukaryota</taxon>
        <taxon>Metazoa</taxon>
        <taxon>Ecdysozoa</taxon>
        <taxon>Nematoda</taxon>
        <taxon>Chromadorea</taxon>
        <taxon>Plectida</taxon>
        <taxon>Plectina</taxon>
        <taxon>Plectoidea</taxon>
        <taxon>Plectidae</taxon>
        <taxon>Plectus</taxon>
    </lineage>
</organism>